<evidence type="ECO:0000256" key="5">
    <source>
        <dbReference type="ARBA" id="ARBA00022598"/>
    </source>
</evidence>
<accession>A0A699YQ06</accession>
<dbReference type="NCBIfam" id="TIGR00499">
    <property type="entry name" value="lysS_bact"/>
    <property type="match status" value="1"/>
</dbReference>
<dbReference type="GO" id="GO:0005829">
    <property type="term" value="C:cytosol"/>
    <property type="evidence" value="ECO:0007669"/>
    <property type="project" value="TreeGrafter"/>
</dbReference>
<keyword evidence="8" id="KW-0648">Protein biosynthesis</keyword>
<dbReference type="GO" id="GO:0006430">
    <property type="term" value="P:lysyl-tRNA aminoacylation"/>
    <property type="evidence" value="ECO:0007669"/>
    <property type="project" value="InterPro"/>
</dbReference>
<name>A0A699YQ06_HAELA</name>
<dbReference type="InterPro" id="IPR004365">
    <property type="entry name" value="NA-bd_OB_tRNA"/>
</dbReference>
<sequence>MATEAFPGLPEQWSEELKDENGAALSKSEFKRRQKANRVAAEKAEKTVTMSVPDYIAKYDSLEPGAHLTDVEVSLAGRISNKRASGPKLLFYDLHGEGRKVQVMADARSSELDLPGFQATHNETKRGDIVGVVGCPGKSKKGELSIFPKSFQVLSPCLHMPPKAHFGLKDQETRYRQRYLDLICNHDVRNIFFARAEVIRSVRRYLDTRGFLEVETPMMNMIPGGAAARPFITYHNDLSMQLYMRVAPELFLKQLVVGGIERVYEMGRQFRNEGIDLTHNPEFTTCEFYMAYADYHDLMEMTEEMVCEIVMAVKGTMKVQYHANGLDQPPIEIDFSRPWRRISMVSGLQEALGVTLPTDLEAPETRQVLLDLCTKHNVNCPAPHTPARLLDKLVGEFLEEQCVNPTFICDHPQLMSPLAKWHRNLPGMTERFELFVNKKELCNAYTELNDPVRQRELFQDQAGAKAEDTINIKEVLLFPAMKPEEQAGGKKDMNALTEQVKDAALL</sequence>
<dbReference type="SUPFAM" id="SSF50249">
    <property type="entry name" value="Nucleic acid-binding proteins"/>
    <property type="match status" value="1"/>
</dbReference>
<dbReference type="InterPro" id="IPR004364">
    <property type="entry name" value="Aa-tRNA-synt_II"/>
</dbReference>
<dbReference type="Gene3D" id="2.40.50.140">
    <property type="entry name" value="Nucleic acid-binding proteins"/>
    <property type="match status" value="1"/>
</dbReference>
<evidence type="ECO:0000313" key="16">
    <source>
        <dbReference type="Proteomes" id="UP000485058"/>
    </source>
</evidence>
<dbReference type="Pfam" id="PF01336">
    <property type="entry name" value="tRNA_anti-codon"/>
    <property type="match status" value="1"/>
</dbReference>
<evidence type="ECO:0000256" key="2">
    <source>
        <dbReference type="ARBA" id="ARBA00008226"/>
    </source>
</evidence>
<dbReference type="Pfam" id="PF00152">
    <property type="entry name" value="tRNA-synt_2"/>
    <property type="match status" value="1"/>
</dbReference>
<keyword evidence="4" id="KW-0963">Cytoplasm</keyword>
<evidence type="ECO:0000256" key="7">
    <source>
        <dbReference type="ARBA" id="ARBA00022840"/>
    </source>
</evidence>
<feature type="domain" description="Aminoacyl-transfer RNA synthetases class-II family profile" evidence="14">
    <location>
        <begin position="195"/>
        <end position="436"/>
    </location>
</feature>
<evidence type="ECO:0000313" key="15">
    <source>
        <dbReference type="EMBL" id="GFH11345.1"/>
    </source>
</evidence>
<dbReference type="InterPro" id="IPR012340">
    <property type="entry name" value="NA-bd_OB-fold"/>
</dbReference>
<dbReference type="FunFam" id="3.30.930.10:FF:000238">
    <property type="entry name" value="Lysine--tRNA ligase"/>
    <property type="match status" value="1"/>
</dbReference>
<keyword evidence="7" id="KW-0067">ATP-binding</keyword>
<dbReference type="GO" id="GO:0000049">
    <property type="term" value="F:tRNA binding"/>
    <property type="evidence" value="ECO:0007669"/>
    <property type="project" value="TreeGrafter"/>
</dbReference>
<proteinExistence type="inferred from homology"/>
<dbReference type="CDD" id="cd00775">
    <property type="entry name" value="LysRS_core"/>
    <property type="match status" value="1"/>
</dbReference>
<keyword evidence="16" id="KW-1185">Reference proteome</keyword>
<dbReference type="InterPro" id="IPR018149">
    <property type="entry name" value="Lys-tRNA-synth_II_C"/>
</dbReference>
<evidence type="ECO:0000256" key="13">
    <source>
        <dbReference type="SAM" id="MobiDB-lite"/>
    </source>
</evidence>
<dbReference type="SUPFAM" id="SSF55681">
    <property type="entry name" value="Class II aaRS and biotin synthetases"/>
    <property type="match status" value="1"/>
</dbReference>
<dbReference type="PANTHER" id="PTHR42918">
    <property type="entry name" value="LYSYL-TRNA SYNTHETASE"/>
    <property type="match status" value="1"/>
</dbReference>
<dbReference type="FunFam" id="2.40.50.140:FF:000050">
    <property type="entry name" value="Lysine--tRNA ligase"/>
    <property type="match status" value="1"/>
</dbReference>
<dbReference type="InterPro" id="IPR006195">
    <property type="entry name" value="aa-tRNA-synth_II"/>
</dbReference>
<dbReference type="Proteomes" id="UP000485058">
    <property type="component" value="Unassembled WGS sequence"/>
</dbReference>
<evidence type="ECO:0000256" key="11">
    <source>
        <dbReference type="ARBA" id="ARBA00048573"/>
    </source>
</evidence>
<keyword evidence="6" id="KW-0547">Nucleotide-binding</keyword>
<keyword evidence="5" id="KW-0436">Ligase</keyword>
<evidence type="ECO:0000256" key="3">
    <source>
        <dbReference type="ARBA" id="ARBA00013166"/>
    </source>
</evidence>
<organism evidence="15 16">
    <name type="scientific">Haematococcus lacustris</name>
    <name type="common">Green alga</name>
    <name type="synonym">Haematococcus pluvialis</name>
    <dbReference type="NCBI Taxonomy" id="44745"/>
    <lineage>
        <taxon>Eukaryota</taxon>
        <taxon>Viridiplantae</taxon>
        <taxon>Chlorophyta</taxon>
        <taxon>core chlorophytes</taxon>
        <taxon>Chlorophyceae</taxon>
        <taxon>CS clade</taxon>
        <taxon>Chlamydomonadales</taxon>
        <taxon>Haematococcaceae</taxon>
        <taxon>Haematococcus</taxon>
    </lineage>
</organism>
<keyword evidence="9 15" id="KW-0030">Aminoacyl-tRNA synthetase</keyword>
<evidence type="ECO:0000256" key="10">
    <source>
        <dbReference type="ARBA" id="ARBA00030563"/>
    </source>
</evidence>
<comment type="subcellular location">
    <subcellularLocation>
        <location evidence="1">Cytoplasm</location>
    </subcellularLocation>
</comment>
<comment type="catalytic activity">
    <reaction evidence="11 12">
        <text>tRNA(Lys) + L-lysine + ATP = L-lysyl-tRNA(Lys) + AMP + diphosphate</text>
        <dbReference type="Rhea" id="RHEA:20792"/>
        <dbReference type="Rhea" id="RHEA-COMP:9696"/>
        <dbReference type="Rhea" id="RHEA-COMP:9697"/>
        <dbReference type="ChEBI" id="CHEBI:30616"/>
        <dbReference type="ChEBI" id="CHEBI:32551"/>
        <dbReference type="ChEBI" id="CHEBI:33019"/>
        <dbReference type="ChEBI" id="CHEBI:78442"/>
        <dbReference type="ChEBI" id="CHEBI:78529"/>
        <dbReference type="ChEBI" id="CHEBI:456215"/>
        <dbReference type="EC" id="6.1.1.6"/>
    </reaction>
</comment>
<evidence type="ECO:0000256" key="9">
    <source>
        <dbReference type="ARBA" id="ARBA00023146"/>
    </source>
</evidence>
<protein>
    <recommendedName>
        <fullName evidence="3 12">Lysine--tRNA ligase</fullName>
        <ecNumber evidence="3 12">6.1.1.6</ecNumber>
    </recommendedName>
    <alternativeName>
        <fullName evidence="10 12">Lysyl-tRNA synthetase</fullName>
    </alternativeName>
</protein>
<comment type="similarity">
    <text evidence="2">Belongs to the class-II aminoacyl-tRNA synthetase family.</text>
</comment>
<dbReference type="InterPro" id="IPR045864">
    <property type="entry name" value="aa-tRNA-synth_II/BPL/LPL"/>
</dbReference>
<evidence type="ECO:0000256" key="6">
    <source>
        <dbReference type="ARBA" id="ARBA00022741"/>
    </source>
</evidence>
<dbReference type="PANTHER" id="PTHR42918:SF9">
    <property type="entry name" value="LYSINE--TRNA LIGASE"/>
    <property type="match status" value="1"/>
</dbReference>
<dbReference type="InterPro" id="IPR044136">
    <property type="entry name" value="Lys-tRNA-ligase_II_N"/>
</dbReference>
<evidence type="ECO:0000259" key="14">
    <source>
        <dbReference type="PROSITE" id="PS50862"/>
    </source>
</evidence>
<evidence type="ECO:0000256" key="8">
    <source>
        <dbReference type="ARBA" id="ARBA00022917"/>
    </source>
</evidence>
<dbReference type="EC" id="6.1.1.6" evidence="3 12"/>
<evidence type="ECO:0000256" key="1">
    <source>
        <dbReference type="ARBA" id="ARBA00004496"/>
    </source>
</evidence>
<comment type="caution">
    <text evidence="15">The sequence shown here is derived from an EMBL/GenBank/DDBJ whole genome shotgun (WGS) entry which is preliminary data.</text>
</comment>
<dbReference type="PROSITE" id="PS50862">
    <property type="entry name" value="AA_TRNA_LIGASE_II"/>
    <property type="match status" value="1"/>
</dbReference>
<evidence type="ECO:0000256" key="4">
    <source>
        <dbReference type="ARBA" id="ARBA00022490"/>
    </source>
</evidence>
<dbReference type="InterPro" id="IPR002313">
    <property type="entry name" value="Lys-tRNA-ligase_II"/>
</dbReference>
<dbReference type="Gene3D" id="3.30.930.10">
    <property type="entry name" value="Bira Bifunctional Protein, Domain 2"/>
    <property type="match status" value="1"/>
</dbReference>
<dbReference type="CDD" id="cd04322">
    <property type="entry name" value="LysRS_N"/>
    <property type="match status" value="1"/>
</dbReference>
<dbReference type="AlphaFoldDB" id="A0A699YQ06"/>
<dbReference type="PIRSF" id="PIRSF039101">
    <property type="entry name" value="LysRS2"/>
    <property type="match status" value="1"/>
</dbReference>
<evidence type="ECO:0000256" key="12">
    <source>
        <dbReference type="RuleBase" id="RU003748"/>
    </source>
</evidence>
<dbReference type="EMBL" id="BLLF01000394">
    <property type="protein sequence ID" value="GFH11345.1"/>
    <property type="molecule type" value="Genomic_DNA"/>
</dbReference>
<reference evidence="15 16" key="1">
    <citation type="submission" date="2020-02" db="EMBL/GenBank/DDBJ databases">
        <title>Draft genome sequence of Haematococcus lacustris strain NIES-144.</title>
        <authorList>
            <person name="Morimoto D."/>
            <person name="Nakagawa S."/>
            <person name="Yoshida T."/>
            <person name="Sawayama S."/>
        </authorList>
    </citation>
    <scope>NUCLEOTIDE SEQUENCE [LARGE SCALE GENOMIC DNA]</scope>
    <source>
        <strain evidence="15 16">NIES-144</strain>
    </source>
</reference>
<dbReference type="PRINTS" id="PR00982">
    <property type="entry name" value="TRNASYNTHLYS"/>
</dbReference>
<dbReference type="GO" id="GO:0005524">
    <property type="term" value="F:ATP binding"/>
    <property type="evidence" value="ECO:0007669"/>
    <property type="project" value="UniProtKB-KW"/>
</dbReference>
<feature type="region of interest" description="Disordered" evidence="13">
    <location>
        <begin position="1"/>
        <end position="29"/>
    </location>
</feature>
<dbReference type="GO" id="GO:0004824">
    <property type="term" value="F:lysine-tRNA ligase activity"/>
    <property type="evidence" value="ECO:0007669"/>
    <property type="project" value="UniProtKB-EC"/>
</dbReference>
<gene>
    <name evidence="15" type="ORF">HaLaN_06828</name>
</gene>
<dbReference type="InterPro" id="IPR034762">
    <property type="entry name" value="Lys-tRNA-ligase_II_bac/euk"/>
</dbReference>